<evidence type="ECO:0000256" key="11">
    <source>
        <dbReference type="SAM" id="MobiDB-lite"/>
    </source>
</evidence>
<evidence type="ECO:0000313" key="15">
    <source>
        <dbReference type="Proteomes" id="UP000050911"/>
    </source>
</evidence>
<evidence type="ECO:0000256" key="7">
    <source>
        <dbReference type="ARBA" id="ARBA00023136"/>
    </source>
</evidence>
<feature type="binding site" evidence="10">
    <location>
        <position position="305"/>
    </location>
    <ligand>
        <name>Mn(2+)</name>
        <dbReference type="ChEBI" id="CHEBI:29035"/>
    </ligand>
</feature>
<feature type="binding site" evidence="10">
    <location>
        <position position="481"/>
    </location>
    <ligand>
        <name>Mn(2+)</name>
        <dbReference type="ChEBI" id="CHEBI:29035"/>
    </ligand>
</feature>
<evidence type="ECO:0000256" key="4">
    <source>
        <dbReference type="ARBA" id="ARBA00022475"/>
    </source>
</evidence>
<comment type="similarity">
    <text evidence="3">Belongs to the LTA synthase family.</text>
</comment>
<feature type="active site" evidence="8">
    <location>
        <position position="305"/>
    </location>
</feature>
<evidence type="ECO:0000313" key="14">
    <source>
        <dbReference type="EMBL" id="KRK48280.1"/>
    </source>
</evidence>
<dbReference type="Gene3D" id="3.40.720.10">
    <property type="entry name" value="Alkaline Phosphatase, subunit A"/>
    <property type="match status" value="1"/>
</dbReference>
<feature type="transmembrane region" description="Helical" evidence="12">
    <location>
        <begin position="49"/>
        <end position="69"/>
    </location>
</feature>
<keyword evidence="6 12" id="KW-1133">Transmembrane helix</keyword>
<comment type="caution">
    <text evidence="14">The sequence shown here is derived from an EMBL/GenBank/DDBJ whole genome shotgun (WGS) entry which is preliminary data.</text>
</comment>
<keyword evidence="7 12" id="KW-0472">Membrane</keyword>
<protein>
    <submittedName>
        <fullName evidence="14">Phosphoglycerol transferase alkaline phosphatase superfamily protein</fullName>
    </submittedName>
</protein>
<dbReference type="PANTHER" id="PTHR47371:SF3">
    <property type="entry name" value="PHOSPHOGLYCEROL TRANSFERASE I"/>
    <property type="match status" value="1"/>
</dbReference>
<evidence type="ECO:0000256" key="1">
    <source>
        <dbReference type="ARBA" id="ARBA00004651"/>
    </source>
</evidence>
<keyword evidence="9" id="KW-0479">Metal-binding</keyword>
<dbReference type="CDD" id="cd16015">
    <property type="entry name" value="LTA_synthase"/>
    <property type="match status" value="1"/>
</dbReference>
<keyword evidence="5 12" id="KW-0812">Transmembrane</keyword>
<dbReference type="InterPro" id="IPR050448">
    <property type="entry name" value="OpgB/LTA_synthase_biosynth"/>
</dbReference>
<keyword evidence="14" id="KW-0808">Transferase</keyword>
<evidence type="ECO:0000259" key="13">
    <source>
        <dbReference type="Pfam" id="PF00884"/>
    </source>
</evidence>
<evidence type="ECO:0000256" key="3">
    <source>
        <dbReference type="ARBA" id="ARBA00009983"/>
    </source>
</evidence>
<comment type="subcellular location">
    <subcellularLocation>
        <location evidence="1">Cell membrane</location>
        <topology evidence="1">Multi-pass membrane protein</topology>
    </subcellularLocation>
</comment>
<dbReference type="InterPro" id="IPR000917">
    <property type="entry name" value="Sulfatase_N"/>
</dbReference>
<dbReference type="RefSeq" id="WP_056942571.1">
    <property type="nucleotide sequence ID" value="NZ_AZCX01000004.1"/>
</dbReference>
<evidence type="ECO:0000256" key="6">
    <source>
        <dbReference type="ARBA" id="ARBA00022989"/>
    </source>
</evidence>
<dbReference type="SUPFAM" id="SSF53649">
    <property type="entry name" value="Alkaline phosphatase-like"/>
    <property type="match status" value="1"/>
</dbReference>
<keyword evidence="4" id="KW-1003">Cell membrane</keyword>
<feature type="transmembrane region" description="Helical" evidence="12">
    <location>
        <begin position="161"/>
        <end position="179"/>
    </location>
</feature>
<dbReference type="GO" id="GO:0016740">
    <property type="term" value="F:transferase activity"/>
    <property type="evidence" value="ECO:0007669"/>
    <property type="project" value="UniProtKB-KW"/>
</dbReference>
<evidence type="ECO:0000256" key="8">
    <source>
        <dbReference type="PIRSR" id="PIRSR005091-1"/>
    </source>
</evidence>
<proteinExistence type="inferred from homology"/>
<dbReference type="InterPro" id="IPR012160">
    <property type="entry name" value="LtaS-like"/>
</dbReference>
<organism evidence="14 15">
    <name type="scientific">Secundilactobacillus kimchicus JCM 15530</name>
    <dbReference type="NCBI Taxonomy" id="1302272"/>
    <lineage>
        <taxon>Bacteria</taxon>
        <taxon>Bacillati</taxon>
        <taxon>Bacillota</taxon>
        <taxon>Bacilli</taxon>
        <taxon>Lactobacillales</taxon>
        <taxon>Lactobacillaceae</taxon>
        <taxon>Secundilactobacillus</taxon>
    </lineage>
</organism>
<evidence type="ECO:0000256" key="12">
    <source>
        <dbReference type="SAM" id="Phobius"/>
    </source>
</evidence>
<name>A0A0R1HPA1_9LACO</name>
<gene>
    <name evidence="14" type="ORF">FC96_GL002020</name>
</gene>
<feature type="transmembrane region" description="Helical" evidence="12">
    <location>
        <begin position="76"/>
        <end position="96"/>
    </location>
</feature>
<dbReference type="GO" id="GO:0005886">
    <property type="term" value="C:plasma membrane"/>
    <property type="evidence" value="ECO:0007669"/>
    <property type="project" value="UniProtKB-SubCell"/>
</dbReference>
<dbReference type="EMBL" id="AZCX01000004">
    <property type="protein sequence ID" value="KRK48280.1"/>
    <property type="molecule type" value="Genomic_DNA"/>
</dbReference>
<dbReference type="PANTHER" id="PTHR47371">
    <property type="entry name" value="LIPOTEICHOIC ACID SYNTHASE"/>
    <property type="match status" value="1"/>
</dbReference>
<evidence type="ECO:0000256" key="5">
    <source>
        <dbReference type="ARBA" id="ARBA00022692"/>
    </source>
</evidence>
<dbReference type="STRING" id="1302272.FC96_GL002020"/>
<keyword evidence="9" id="KW-0464">Manganese</keyword>
<dbReference type="Pfam" id="PF00884">
    <property type="entry name" value="Sulfatase"/>
    <property type="match status" value="1"/>
</dbReference>
<feature type="binding site" evidence="9">
    <location>
        <position position="421"/>
    </location>
    <ligand>
        <name>substrate</name>
    </ligand>
</feature>
<dbReference type="Gene3D" id="3.30.1120.170">
    <property type="match status" value="1"/>
</dbReference>
<keyword evidence="15" id="KW-1185">Reference proteome</keyword>
<evidence type="ECO:0000256" key="2">
    <source>
        <dbReference type="ARBA" id="ARBA00004936"/>
    </source>
</evidence>
<comment type="pathway">
    <text evidence="2">Cell wall biogenesis; lipoteichoic acid biosynthesis.</text>
</comment>
<feature type="region of interest" description="Disordered" evidence="11">
    <location>
        <begin position="655"/>
        <end position="685"/>
    </location>
</feature>
<evidence type="ECO:0000256" key="10">
    <source>
        <dbReference type="PIRSR" id="PIRSR005091-3"/>
    </source>
</evidence>
<sequence>MSGFLKGTSKKLNTTMGFFLLTVVLFCFKTYLIYKTKFSLGVKGDVQEFLLAVNIIPSALLLLGIALYFRGRLRYWLMLIIDFLQSCWLFANILYYREFSDFLSFGVIKGSGDVSNNLGKSISEIIKPTDFLAFADVVLLIILLATKVIRMDPQPFKRRFAATITVLAFALMGAEFGIANRDRSGLLTRTFDNNYIVKYLGINEYAAFSAYQTQKESATRAKASASDLNSVKRFVRQNKTAVNPTYYGRAKGRNVIIIHLESFQQFLINYKVNGREVTPNLNRFYRNQNTVSFDNFFHQVGQGKTSDAEMMLENSLFGLPQGSAMTTYGAQNTFQAAPAILGQHGYTSAAFHGDVPSFWNRDNTYKSWGYNYFFSSSYYKTKPNYSVGYGLKDKIFFRDSAKYLQMLPQPFYAKLITLTNHYPYELDKANVDFPATKTGDKTVDPYVQTAHYLDEAFGEFLTYLKQAGLYKKSLLVLYGDHYGISNNHRPAIAQLLHKDDITNYDLAQFQKVPFMVHTPGLKGGINHTYGGEIDVLPTLFDLLGINNQKTIQFGQDLLATHRRQIVAFRDGDFVTPQYTKSSGTVYNTKTGAVLDPTKKQQAQIDQDQNYVTTQLSLSDRVVQGDLLRFYQLKAFKTVDKKKYNYKYATGMDQLKTAQKQKPTSVEARHKGKPTATYRTNAPELK</sequence>
<dbReference type="PIRSF" id="PIRSF005091">
    <property type="entry name" value="Mmb_sulf_HI1246"/>
    <property type="match status" value="1"/>
</dbReference>
<feature type="binding site" evidence="10">
    <location>
        <position position="261"/>
    </location>
    <ligand>
        <name>Mn(2+)</name>
        <dbReference type="ChEBI" id="CHEBI:29035"/>
    </ligand>
</feature>
<dbReference type="GO" id="GO:0046872">
    <property type="term" value="F:metal ion binding"/>
    <property type="evidence" value="ECO:0007669"/>
    <property type="project" value="UniProtKB-KW"/>
</dbReference>
<feature type="binding site" evidence="10">
    <location>
        <position position="480"/>
    </location>
    <ligand>
        <name>Mn(2+)</name>
        <dbReference type="ChEBI" id="CHEBI:29035"/>
    </ligand>
</feature>
<feature type="domain" description="Sulfatase N-terminal" evidence="13">
    <location>
        <begin position="253"/>
        <end position="545"/>
    </location>
</feature>
<evidence type="ECO:0000256" key="9">
    <source>
        <dbReference type="PIRSR" id="PIRSR005091-2"/>
    </source>
</evidence>
<feature type="transmembrane region" description="Helical" evidence="12">
    <location>
        <begin position="131"/>
        <end position="149"/>
    </location>
</feature>
<dbReference type="Proteomes" id="UP000050911">
    <property type="component" value="Unassembled WGS sequence"/>
</dbReference>
<dbReference type="InterPro" id="IPR017850">
    <property type="entry name" value="Alkaline_phosphatase_core_sf"/>
</dbReference>
<dbReference type="AlphaFoldDB" id="A0A0R1HPA1"/>
<dbReference type="PATRIC" id="fig|1302272.5.peg.2061"/>
<reference evidence="14 15" key="1">
    <citation type="journal article" date="2015" name="Genome Announc.">
        <title>Expanding the biotechnology potential of lactobacilli through comparative genomics of 213 strains and associated genera.</title>
        <authorList>
            <person name="Sun Z."/>
            <person name="Harris H.M."/>
            <person name="McCann A."/>
            <person name="Guo C."/>
            <person name="Argimon S."/>
            <person name="Zhang W."/>
            <person name="Yang X."/>
            <person name="Jeffery I.B."/>
            <person name="Cooney J.C."/>
            <person name="Kagawa T.F."/>
            <person name="Liu W."/>
            <person name="Song Y."/>
            <person name="Salvetti E."/>
            <person name="Wrobel A."/>
            <person name="Rasinkangas P."/>
            <person name="Parkhill J."/>
            <person name="Rea M.C."/>
            <person name="O'Sullivan O."/>
            <person name="Ritari J."/>
            <person name="Douillard F.P."/>
            <person name="Paul Ross R."/>
            <person name="Yang R."/>
            <person name="Briner A.E."/>
            <person name="Felis G.E."/>
            <person name="de Vos W.M."/>
            <person name="Barrangou R."/>
            <person name="Klaenhammer T.R."/>
            <person name="Caufield P.W."/>
            <person name="Cui Y."/>
            <person name="Zhang H."/>
            <person name="O'Toole P.W."/>
        </authorList>
    </citation>
    <scope>NUCLEOTIDE SEQUENCE [LARGE SCALE GENOMIC DNA]</scope>
    <source>
        <strain evidence="14 15">JCM 15530</strain>
    </source>
</reference>
<feature type="transmembrane region" description="Helical" evidence="12">
    <location>
        <begin position="12"/>
        <end position="34"/>
    </location>
</feature>
<accession>A0A0R1HPA1</accession>
<dbReference type="OrthoDB" id="5901192at2"/>